<keyword evidence="2" id="KW-1185">Reference proteome</keyword>
<name>A0AAV7KNI0_PLEWA</name>
<evidence type="ECO:0000313" key="2">
    <source>
        <dbReference type="Proteomes" id="UP001066276"/>
    </source>
</evidence>
<dbReference type="Proteomes" id="UP001066276">
    <property type="component" value="Chromosome 12"/>
</dbReference>
<dbReference type="AlphaFoldDB" id="A0AAV7KNI0"/>
<protein>
    <submittedName>
        <fullName evidence="1">Uncharacterized protein</fullName>
    </submittedName>
</protein>
<organism evidence="1 2">
    <name type="scientific">Pleurodeles waltl</name>
    <name type="common">Iberian ribbed newt</name>
    <dbReference type="NCBI Taxonomy" id="8319"/>
    <lineage>
        <taxon>Eukaryota</taxon>
        <taxon>Metazoa</taxon>
        <taxon>Chordata</taxon>
        <taxon>Craniata</taxon>
        <taxon>Vertebrata</taxon>
        <taxon>Euteleostomi</taxon>
        <taxon>Amphibia</taxon>
        <taxon>Batrachia</taxon>
        <taxon>Caudata</taxon>
        <taxon>Salamandroidea</taxon>
        <taxon>Salamandridae</taxon>
        <taxon>Pleurodelinae</taxon>
        <taxon>Pleurodeles</taxon>
    </lineage>
</organism>
<gene>
    <name evidence="1" type="ORF">NDU88_000269</name>
</gene>
<accession>A0AAV7KNI0</accession>
<sequence>MNSGRRSTKVLSITDPGKLKTCLNTAKMDKTKQKAKQKVVASFEGEDSLHNWLEEVKANEKELEEAFGDDMLDILTAKQSDLQEDVFSLLLCVD</sequence>
<dbReference type="EMBL" id="JANPWB010000016">
    <property type="protein sequence ID" value="KAJ1080047.1"/>
    <property type="molecule type" value="Genomic_DNA"/>
</dbReference>
<reference evidence="1" key="1">
    <citation type="journal article" date="2022" name="bioRxiv">
        <title>Sequencing and chromosome-scale assembly of the giantPleurodeles waltlgenome.</title>
        <authorList>
            <person name="Brown T."/>
            <person name="Elewa A."/>
            <person name="Iarovenko S."/>
            <person name="Subramanian E."/>
            <person name="Araus A.J."/>
            <person name="Petzold A."/>
            <person name="Susuki M."/>
            <person name="Suzuki K.-i.T."/>
            <person name="Hayashi T."/>
            <person name="Toyoda A."/>
            <person name="Oliveira C."/>
            <person name="Osipova E."/>
            <person name="Leigh N.D."/>
            <person name="Simon A."/>
            <person name="Yun M.H."/>
        </authorList>
    </citation>
    <scope>NUCLEOTIDE SEQUENCE</scope>
    <source>
        <strain evidence="1">20211129_DDA</strain>
        <tissue evidence="1">Liver</tissue>
    </source>
</reference>
<proteinExistence type="predicted"/>
<comment type="caution">
    <text evidence="1">The sequence shown here is derived from an EMBL/GenBank/DDBJ whole genome shotgun (WGS) entry which is preliminary data.</text>
</comment>
<evidence type="ECO:0000313" key="1">
    <source>
        <dbReference type="EMBL" id="KAJ1080047.1"/>
    </source>
</evidence>